<dbReference type="InterPro" id="IPR010607">
    <property type="entry name" value="DUF1194"/>
</dbReference>
<dbReference type="Pfam" id="PF06707">
    <property type="entry name" value="DUF1194"/>
    <property type="match status" value="2"/>
</dbReference>
<dbReference type="AlphaFoldDB" id="A0A4P9VK56"/>
<dbReference type="SUPFAM" id="SSF53300">
    <property type="entry name" value="vWA-like"/>
    <property type="match status" value="1"/>
</dbReference>
<reference evidence="2 3" key="1">
    <citation type="submission" date="2017-04" db="EMBL/GenBank/DDBJ databases">
        <title>Draft genome sequence of Zooshikella ganghwensis VG4 isolated from Red Sea sediments.</title>
        <authorList>
            <person name="Rehman Z."/>
            <person name="Alam I."/>
            <person name="Kamau A."/>
            <person name="Bajic V."/>
            <person name="Leiknes T."/>
        </authorList>
    </citation>
    <scope>NUCLEOTIDE SEQUENCE [LARGE SCALE GENOMIC DNA]</scope>
    <source>
        <strain evidence="2 3">VG4</strain>
    </source>
</reference>
<evidence type="ECO:0000256" key="1">
    <source>
        <dbReference type="SAM" id="SignalP"/>
    </source>
</evidence>
<proteinExistence type="predicted"/>
<dbReference type="Gene3D" id="3.40.50.410">
    <property type="entry name" value="von Willebrand factor, type A domain"/>
    <property type="match status" value="1"/>
</dbReference>
<evidence type="ECO:0000313" key="2">
    <source>
        <dbReference type="EMBL" id="RDH42192.1"/>
    </source>
</evidence>
<dbReference type="RefSeq" id="WP_094785730.1">
    <property type="nucleotide sequence ID" value="NZ_NDXW01000001.1"/>
</dbReference>
<feature type="signal peptide" evidence="1">
    <location>
        <begin position="1"/>
        <end position="24"/>
    </location>
</feature>
<organism evidence="2 3">
    <name type="scientific">Zooshikella ganghwensis</name>
    <dbReference type="NCBI Taxonomy" id="202772"/>
    <lineage>
        <taxon>Bacteria</taxon>
        <taxon>Pseudomonadati</taxon>
        <taxon>Pseudomonadota</taxon>
        <taxon>Gammaproteobacteria</taxon>
        <taxon>Oceanospirillales</taxon>
        <taxon>Zooshikellaceae</taxon>
        <taxon>Zooshikella</taxon>
    </lineage>
</organism>
<keyword evidence="1" id="KW-0732">Signal</keyword>
<gene>
    <name evidence="2" type="ORF">B9G39_01325</name>
</gene>
<protein>
    <submittedName>
        <fullName evidence="2">DUF1194 domain-containing protein</fullName>
    </submittedName>
</protein>
<dbReference type="Proteomes" id="UP000257039">
    <property type="component" value="Unassembled WGS sequence"/>
</dbReference>
<comment type="caution">
    <text evidence="2">The sequence shown here is derived from an EMBL/GenBank/DDBJ whole genome shotgun (WGS) entry which is preliminary data.</text>
</comment>
<evidence type="ECO:0000313" key="3">
    <source>
        <dbReference type="Proteomes" id="UP000257039"/>
    </source>
</evidence>
<sequence length="302" mass="31678">MRFLKSSIMAAALLPFTWFNNAHAVLVDTELSLVIDISSSIDASEFILQRDGYANAFRDASVQAAISALTNGIAVAAFPFALTGVQATPWFHLQNAADAEAFAIAIDAIPDEDVVGTNIASGVDVALASMLSNDFEGTKLVIDVSTDGVQNVFRPGLPCPISDPPLALEVEACLAAFDAAIHGARDDAAAAGAFINALAIFDPASAAEYLAELEALLGGLPPGFPTTLEEYLTENLITGPDAFVLSTQFDDSFTDFVVSKILAEIEPEEPPTPTPTPEPSTLLILLTAMAGLLLRNPKKLSA</sequence>
<name>A0A4P9VK56_9GAMM</name>
<feature type="chain" id="PRO_5020558677" evidence="1">
    <location>
        <begin position="25"/>
        <end position="302"/>
    </location>
</feature>
<dbReference type="InterPro" id="IPR036465">
    <property type="entry name" value="vWFA_dom_sf"/>
</dbReference>
<keyword evidence="3" id="KW-1185">Reference proteome</keyword>
<accession>A0A4P9VK56</accession>
<dbReference type="NCBIfam" id="TIGR02595">
    <property type="entry name" value="PEP_CTERM"/>
    <property type="match status" value="1"/>
</dbReference>
<dbReference type="InterPro" id="IPR013424">
    <property type="entry name" value="Ice-binding_C"/>
</dbReference>
<dbReference type="EMBL" id="NDXW01000001">
    <property type="protein sequence ID" value="RDH42192.1"/>
    <property type="molecule type" value="Genomic_DNA"/>
</dbReference>